<accession>A0ABV1SBN6</accession>
<protein>
    <recommendedName>
        <fullName evidence="3">Phage protein</fullName>
    </recommendedName>
</protein>
<sequence>MKIIYKGFEIVATRNTSFGGWENIYYTVMHKTGGWFLEDSFCEDKIEDFVNGLKLCVDDYLKNNYSKASSKV</sequence>
<dbReference type="Proteomes" id="UP001467674">
    <property type="component" value="Unassembled WGS sequence"/>
</dbReference>
<evidence type="ECO:0000313" key="1">
    <source>
        <dbReference type="EMBL" id="MER3123566.1"/>
    </source>
</evidence>
<proteinExistence type="predicted"/>
<evidence type="ECO:0000313" key="2">
    <source>
        <dbReference type="Proteomes" id="UP001467674"/>
    </source>
</evidence>
<evidence type="ECO:0008006" key="3">
    <source>
        <dbReference type="Google" id="ProtNLM"/>
    </source>
</evidence>
<reference evidence="1 2" key="1">
    <citation type="submission" date="2024-06" db="EMBL/GenBank/DDBJ databases">
        <title>Construction of an artificial bacterial consortium using nitrogen cycle bacteria from Cuatro Cienegas Basin and a mangrove forest.</title>
        <authorList>
            <person name="Aguilera-Najera D."/>
            <person name="Marquez-Cianci L."/>
            <person name="Martinez-Perez E."/>
            <person name="Rosas-Barrera M."/>
            <person name="Rodriguez-Cruz U.E."/>
            <person name="Tapia-Lopez R."/>
            <person name="Eguiarte L.E."/>
            <person name="Souza-Saldivar V."/>
        </authorList>
    </citation>
    <scope>NUCLEOTIDE SEQUENCE [LARGE SCALE GENOMIC DNA]</scope>
    <source>
        <strain evidence="1 2">S14-15</strain>
    </source>
</reference>
<keyword evidence="2" id="KW-1185">Reference proteome</keyword>
<organism evidence="1 2">
    <name type="scientific">Bacillus altitudinis</name>
    <dbReference type="NCBI Taxonomy" id="293387"/>
    <lineage>
        <taxon>Bacteria</taxon>
        <taxon>Bacillati</taxon>
        <taxon>Bacillota</taxon>
        <taxon>Bacilli</taxon>
        <taxon>Bacillales</taxon>
        <taxon>Bacillaceae</taxon>
        <taxon>Bacillus</taxon>
    </lineage>
</organism>
<comment type="caution">
    <text evidence="1">The sequence shown here is derived from an EMBL/GenBank/DDBJ whole genome shotgun (WGS) entry which is preliminary data.</text>
</comment>
<name>A0ABV1SBN6_BACAB</name>
<gene>
    <name evidence="1" type="ORF">ABQG71_20620</name>
</gene>
<dbReference type="RefSeq" id="WP_171465409.1">
    <property type="nucleotide sequence ID" value="NZ_JBEOME010000019.1"/>
</dbReference>
<dbReference type="EMBL" id="JBEOME010000019">
    <property type="protein sequence ID" value="MER3123566.1"/>
    <property type="molecule type" value="Genomic_DNA"/>
</dbReference>